<evidence type="ECO:0000313" key="14">
    <source>
        <dbReference type="Proteomes" id="UP000093694"/>
    </source>
</evidence>
<evidence type="ECO:0000256" key="9">
    <source>
        <dbReference type="HAMAP-Rule" id="MF_00134"/>
    </source>
</evidence>
<keyword evidence="5 9" id="KW-0210">Decarboxylase</keyword>
<name>A0A162JB25_9CLOT</name>
<dbReference type="RefSeq" id="WP_063601289.1">
    <property type="nucleotide sequence ID" value="NZ_LITQ01000016.1"/>
</dbReference>
<evidence type="ECO:0000256" key="1">
    <source>
        <dbReference type="ARBA" id="ARBA00001633"/>
    </source>
</evidence>
<reference evidence="11 13" key="1">
    <citation type="journal article" date="2015" name="Biotechnol. Bioeng.">
        <title>Genome sequence and phenotypic characterization of Caulobacter segnis.</title>
        <authorList>
            <person name="Patel S."/>
            <person name="Fletcher B."/>
            <person name="Scott D.C."/>
            <person name="Ely B."/>
        </authorList>
    </citation>
    <scope>NUCLEOTIDE SEQUENCE [LARGE SCALE GENOMIC DNA]</scope>
    <source>
        <strain evidence="11 13">PS02</strain>
    </source>
</reference>
<dbReference type="InterPro" id="IPR013798">
    <property type="entry name" value="Indole-3-glycerol_P_synth_dom"/>
</dbReference>
<evidence type="ECO:0000256" key="7">
    <source>
        <dbReference type="ARBA" id="ARBA00023141"/>
    </source>
</evidence>
<dbReference type="Pfam" id="PF00218">
    <property type="entry name" value="IGPS"/>
    <property type="match status" value="1"/>
</dbReference>
<dbReference type="EMBL" id="LROR01000036">
    <property type="protein sequence ID" value="OBR95807.1"/>
    <property type="molecule type" value="Genomic_DNA"/>
</dbReference>
<evidence type="ECO:0000256" key="8">
    <source>
        <dbReference type="ARBA" id="ARBA00023239"/>
    </source>
</evidence>
<dbReference type="EMBL" id="LITQ01000016">
    <property type="protein sequence ID" value="OAA92865.1"/>
    <property type="molecule type" value="Genomic_DNA"/>
</dbReference>
<comment type="similarity">
    <text evidence="3 9">Belongs to the TrpC family.</text>
</comment>
<evidence type="ECO:0000256" key="2">
    <source>
        <dbReference type="ARBA" id="ARBA00004696"/>
    </source>
</evidence>
<dbReference type="InterPro" id="IPR013785">
    <property type="entry name" value="Aldolase_TIM"/>
</dbReference>
<dbReference type="FunFam" id="3.20.20.70:FF:000024">
    <property type="entry name" value="Indole-3-glycerol phosphate synthase"/>
    <property type="match status" value="1"/>
</dbReference>
<accession>A0A162JB25</accession>
<dbReference type="NCBIfam" id="NF001377">
    <property type="entry name" value="PRK00278.2-4"/>
    <property type="match status" value="1"/>
</dbReference>
<evidence type="ECO:0000256" key="5">
    <source>
        <dbReference type="ARBA" id="ARBA00022793"/>
    </source>
</evidence>
<evidence type="ECO:0000259" key="10">
    <source>
        <dbReference type="Pfam" id="PF00218"/>
    </source>
</evidence>
<feature type="domain" description="Indole-3-glycerol phosphate synthase" evidence="10">
    <location>
        <begin position="3"/>
        <end position="250"/>
    </location>
</feature>
<dbReference type="PANTHER" id="PTHR22854">
    <property type="entry name" value="TRYPTOPHAN BIOSYNTHESIS PROTEIN"/>
    <property type="match status" value="1"/>
</dbReference>
<dbReference type="InterPro" id="IPR045186">
    <property type="entry name" value="Indole-3-glycerol_P_synth"/>
</dbReference>
<keyword evidence="7 9" id="KW-0057">Aromatic amino acid biosynthesis</keyword>
<dbReference type="InterPro" id="IPR001468">
    <property type="entry name" value="Indole-3-GlycerolPSynthase_CS"/>
</dbReference>
<evidence type="ECO:0000256" key="6">
    <source>
        <dbReference type="ARBA" id="ARBA00022822"/>
    </source>
</evidence>
<dbReference type="HAMAP" id="MF_00134_B">
    <property type="entry name" value="IGPS_B"/>
    <property type="match status" value="1"/>
</dbReference>
<comment type="catalytic activity">
    <reaction evidence="1 9">
        <text>1-(2-carboxyphenylamino)-1-deoxy-D-ribulose 5-phosphate + H(+) = (1S,2R)-1-C-(indol-3-yl)glycerol 3-phosphate + CO2 + H2O</text>
        <dbReference type="Rhea" id="RHEA:23476"/>
        <dbReference type="ChEBI" id="CHEBI:15377"/>
        <dbReference type="ChEBI" id="CHEBI:15378"/>
        <dbReference type="ChEBI" id="CHEBI:16526"/>
        <dbReference type="ChEBI" id="CHEBI:58613"/>
        <dbReference type="ChEBI" id="CHEBI:58866"/>
        <dbReference type="EC" id="4.1.1.48"/>
    </reaction>
</comment>
<dbReference type="Proteomes" id="UP000077384">
    <property type="component" value="Unassembled WGS sequence"/>
</dbReference>
<evidence type="ECO:0000313" key="13">
    <source>
        <dbReference type="Proteomes" id="UP000077384"/>
    </source>
</evidence>
<evidence type="ECO:0000313" key="12">
    <source>
        <dbReference type="EMBL" id="OBR95807.1"/>
    </source>
</evidence>
<reference evidence="12 14" key="2">
    <citation type="journal article" date="2016" name="Front. Microbiol.">
        <title>Industrial Acetogenic Biocatalysts: A Comparative Metabolic and Genomic Analysis.</title>
        <authorList>
            <person name="Bengelsdorf F."/>
            <person name="Poehlein A."/>
            <person name="Sonja S."/>
            <person name="Erz C."/>
            <person name="Hummel T."/>
            <person name="Hoffmeister S."/>
            <person name="Daniel R."/>
            <person name="Durre P."/>
        </authorList>
    </citation>
    <scope>NUCLEOTIDE SEQUENCE [LARGE SCALE GENOMIC DNA]</scope>
    <source>
        <strain evidence="12 14">PTA-10522</strain>
    </source>
</reference>
<dbReference type="SUPFAM" id="SSF51366">
    <property type="entry name" value="Ribulose-phoshate binding barrel"/>
    <property type="match status" value="1"/>
</dbReference>
<evidence type="ECO:0000256" key="4">
    <source>
        <dbReference type="ARBA" id="ARBA00022605"/>
    </source>
</evidence>
<dbReference type="CDD" id="cd00331">
    <property type="entry name" value="IGPS"/>
    <property type="match status" value="1"/>
</dbReference>
<dbReference type="UniPathway" id="UPA00035">
    <property type="reaction ID" value="UER00043"/>
</dbReference>
<dbReference type="AlphaFoldDB" id="A0A162JB25"/>
<dbReference type="PATRIC" id="fig|1705578.3.peg.915"/>
<dbReference type="PANTHER" id="PTHR22854:SF2">
    <property type="entry name" value="INDOLE-3-GLYCEROL-PHOSPHATE SYNTHASE"/>
    <property type="match status" value="1"/>
</dbReference>
<organism evidence="11 13">
    <name type="scientific">Clostridium coskatii</name>
    <dbReference type="NCBI Taxonomy" id="1705578"/>
    <lineage>
        <taxon>Bacteria</taxon>
        <taxon>Bacillati</taxon>
        <taxon>Bacillota</taxon>
        <taxon>Clostridia</taxon>
        <taxon>Eubacteriales</taxon>
        <taxon>Clostridiaceae</taxon>
        <taxon>Clostridium</taxon>
    </lineage>
</organism>
<keyword evidence="8 9" id="KW-0456">Lyase</keyword>
<evidence type="ECO:0000256" key="3">
    <source>
        <dbReference type="ARBA" id="ARBA00008737"/>
    </source>
</evidence>
<dbReference type="GO" id="GO:0004425">
    <property type="term" value="F:indole-3-glycerol-phosphate synthase activity"/>
    <property type="evidence" value="ECO:0007669"/>
    <property type="project" value="UniProtKB-UniRule"/>
</dbReference>
<dbReference type="GO" id="GO:0000162">
    <property type="term" value="P:L-tryptophan biosynthetic process"/>
    <property type="evidence" value="ECO:0007669"/>
    <property type="project" value="UniProtKB-UniRule"/>
</dbReference>
<sequence length="258" mass="29195">MILDEIVKAKRPQLELEKQNMPLTKIIEECSGKVTRDFKKVLGKEEISIIAEIKKASPSKGIIVEDFDPVGIAKIYESIDIDAVSVLTEKNFFKGSDKYISKVKGVNSKPILRKDFIIDTYQIYQSKFIGADAILLITAILKDKLKDYYSLAESIGLQCLVEVHDEEELEIALEAGCSIVGINNRNLKDFTEDLKNTERIIKKIPEKVLVVSESSIKSPENIRYLNGLGVSAVLIGETFMRNIKDEYKLRDFIKQSKF</sequence>
<dbReference type="GO" id="GO:0004640">
    <property type="term" value="F:phosphoribosylanthranilate isomerase activity"/>
    <property type="evidence" value="ECO:0007669"/>
    <property type="project" value="TreeGrafter"/>
</dbReference>
<evidence type="ECO:0000313" key="11">
    <source>
        <dbReference type="EMBL" id="OAA92865.1"/>
    </source>
</evidence>
<dbReference type="InterPro" id="IPR011060">
    <property type="entry name" value="RibuloseP-bd_barrel"/>
</dbReference>
<gene>
    <name evidence="9 11" type="primary">trpC</name>
    <name evidence="12" type="ORF">CLCOS_12400</name>
    <name evidence="11" type="ORF">WX73_00534</name>
</gene>
<protein>
    <recommendedName>
        <fullName evidence="9">Indole-3-glycerol phosphate synthase</fullName>
        <shortName evidence="9">IGPS</shortName>
        <ecNumber evidence="9">4.1.1.48</ecNumber>
    </recommendedName>
</protein>
<dbReference type="Gene3D" id="3.20.20.70">
    <property type="entry name" value="Aldolase class I"/>
    <property type="match status" value="1"/>
</dbReference>
<keyword evidence="6 9" id="KW-0822">Tryptophan biosynthesis</keyword>
<dbReference type="Proteomes" id="UP000093694">
    <property type="component" value="Unassembled WGS sequence"/>
</dbReference>
<comment type="pathway">
    <text evidence="2 9">Amino-acid biosynthesis; L-tryptophan biosynthesis; L-tryptophan from chorismate: step 4/5.</text>
</comment>
<dbReference type="EC" id="4.1.1.48" evidence="9"/>
<comment type="caution">
    <text evidence="11">The sequence shown here is derived from an EMBL/GenBank/DDBJ whole genome shotgun (WGS) entry which is preliminary data.</text>
</comment>
<dbReference type="PROSITE" id="PS00614">
    <property type="entry name" value="IGPS"/>
    <property type="match status" value="1"/>
</dbReference>
<keyword evidence="4 9" id="KW-0028">Amino-acid biosynthesis</keyword>
<proteinExistence type="inferred from homology"/>
<keyword evidence="14" id="KW-1185">Reference proteome</keyword>